<protein>
    <submittedName>
        <fullName evidence="1">Uncharacterized protein</fullName>
    </submittedName>
</protein>
<feature type="non-terminal residue" evidence="1">
    <location>
        <position position="33"/>
    </location>
</feature>
<name>A0A382FNW0_9ZZZZ</name>
<proteinExistence type="predicted"/>
<feature type="non-terminal residue" evidence="1">
    <location>
        <position position="1"/>
    </location>
</feature>
<accession>A0A382FNW0</accession>
<dbReference type="AlphaFoldDB" id="A0A382FNW0"/>
<gene>
    <name evidence="1" type="ORF">METZ01_LOCUS216651</name>
</gene>
<dbReference type="EMBL" id="UINC01050619">
    <property type="protein sequence ID" value="SVB63797.1"/>
    <property type="molecule type" value="Genomic_DNA"/>
</dbReference>
<organism evidence="1">
    <name type="scientific">marine metagenome</name>
    <dbReference type="NCBI Taxonomy" id="408172"/>
    <lineage>
        <taxon>unclassified sequences</taxon>
        <taxon>metagenomes</taxon>
        <taxon>ecological metagenomes</taxon>
    </lineage>
</organism>
<evidence type="ECO:0000313" key="1">
    <source>
        <dbReference type="EMBL" id="SVB63797.1"/>
    </source>
</evidence>
<sequence>VVSKVSSDVLLVALEGAAPNLEELCVAPQPLDR</sequence>
<reference evidence="1" key="1">
    <citation type="submission" date="2018-05" db="EMBL/GenBank/DDBJ databases">
        <authorList>
            <person name="Lanie J.A."/>
            <person name="Ng W.-L."/>
            <person name="Kazmierczak K.M."/>
            <person name="Andrzejewski T.M."/>
            <person name="Davidsen T.M."/>
            <person name="Wayne K.J."/>
            <person name="Tettelin H."/>
            <person name="Glass J.I."/>
            <person name="Rusch D."/>
            <person name="Podicherti R."/>
            <person name="Tsui H.-C.T."/>
            <person name="Winkler M.E."/>
        </authorList>
    </citation>
    <scope>NUCLEOTIDE SEQUENCE</scope>
</reference>